<keyword evidence="2" id="KW-1185">Reference proteome</keyword>
<evidence type="ECO:0000313" key="2">
    <source>
        <dbReference type="Proteomes" id="UP001139028"/>
    </source>
</evidence>
<dbReference type="Proteomes" id="UP001139028">
    <property type="component" value="Unassembled WGS sequence"/>
</dbReference>
<protein>
    <submittedName>
        <fullName evidence="1">Uncharacterized protein</fullName>
    </submittedName>
</protein>
<gene>
    <name evidence="1" type="ORF">MO867_21325</name>
</gene>
<comment type="caution">
    <text evidence="1">The sequence shown here is derived from an EMBL/GenBank/DDBJ whole genome shotgun (WGS) entry which is preliminary data.</text>
</comment>
<dbReference type="RefSeq" id="WP_252472892.1">
    <property type="nucleotide sequence ID" value="NZ_JALBWM010000223.1"/>
</dbReference>
<dbReference type="AlphaFoldDB" id="A0A9X2EX03"/>
<evidence type="ECO:0000313" key="1">
    <source>
        <dbReference type="EMBL" id="MCO1336873.1"/>
    </source>
</evidence>
<dbReference type="EMBL" id="JALBWM010000223">
    <property type="protein sequence ID" value="MCO1336873.1"/>
    <property type="molecule type" value="Genomic_DNA"/>
</dbReference>
<name>A0A9X2EX03_9GAMM</name>
<sequence length="240" mass="26759">MDVSVKLDTSKFDKASAELKKQLPYACSVALNNVAFRIRGEERAEIGRVFVNPAKLTLNSVLVKKATKRSGVAKVFIRDQASNGTAPSEYLAPSVMGENRIDKRFERALRHAGLLPSGMYVVHGKEARLNKHGNISVATYKKILAELRANSGTKRRGSDSSQGPKSKYFVGKINGVLGIWKRAGGKRKRTAKPILIFLKGRPNYRQRFPFIRIAEGIARRHFPIELDKAMDRAIATAKRR</sequence>
<accession>A0A9X2EX03</accession>
<reference evidence="1" key="1">
    <citation type="journal article" date="2022" name="Arch. Microbiol.">
        <title>Microbulbifer okhotskensis sp. nov., isolated from a deep bottom sediment of the Okhotsk Sea.</title>
        <authorList>
            <person name="Romanenko L."/>
            <person name="Kurilenko V."/>
            <person name="Otstavnykh N."/>
            <person name="Velansky P."/>
            <person name="Isaeva M."/>
            <person name="Mikhailov V."/>
        </authorList>
    </citation>
    <scope>NUCLEOTIDE SEQUENCE</scope>
    <source>
        <strain evidence="1">OS29</strain>
    </source>
</reference>
<proteinExistence type="predicted"/>
<organism evidence="1 2">
    <name type="scientific">Microbulbifer okhotskensis</name>
    <dbReference type="NCBI Taxonomy" id="2926617"/>
    <lineage>
        <taxon>Bacteria</taxon>
        <taxon>Pseudomonadati</taxon>
        <taxon>Pseudomonadota</taxon>
        <taxon>Gammaproteobacteria</taxon>
        <taxon>Cellvibrionales</taxon>
        <taxon>Microbulbiferaceae</taxon>
        <taxon>Microbulbifer</taxon>
    </lineage>
</organism>